<sequence length="266" mass="30152">MHNGEEGYTAAIKCVETLYTVNKKLIIISNSSKRKHSTAVRLSDFGYRKIYFLEIMTSGEMIWQSLVNLNHDFTKKLQKNCFHIYDKSKEDGKKYLEGLEKFNFVENIEEADFILGCTPQFNTTTIDYIPLLTKAIKNKLPFVCANPDFVSIENSFGKPIICMGTIAELYKNMGGEVFILGKPSCEIYEESTKKISNIDKSKILAVGDSIHHDIVGANNFGIDSLLITSGIHHDCFDQSSPQWQSDRNKLQKFGNEPTFVCSNFNN</sequence>
<proteinExistence type="predicted"/>
<reference evidence="1" key="1">
    <citation type="submission" date="2018-05" db="EMBL/GenBank/DDBJ databases">
        <authorList>
            <person name="Lanie J.A."/>
            <person name="Ng W.-L."/>
            <person name="Kazmierczak K.M."/>
            <person name="Andrzejewski T.M."/>
            <person name="Davidsen T.M."/>
            <person name="Wayne K.J."/>
            <person name="Tettelin H."/>
            <person name="Glass J.I."/>
            <person name="Rusch D."/>
            <person name="Podicherti R."/>
            <person name="Tsui H.-C.T."/>
            <person name="Winkler M.E."/>
        </authorList>
    </citation>
    <scope>NUCLEOTIDE SEQUENCE</scope>
</reference>
<dbReference type="PANTHER" id="PTHR19288:SF90">
    <property type="entry name" value="OS08G0542600 PROTEIN"/>
    <property type="match status" value="1"/>
</dbReference>
<organism evidence="1">
    <name type="scientific">marine metagenome</name>
    <dbReference type="NCBI Taxonomy" id="408172"/>
    <lineage>
        <taxon>unclassified sequences</taxon>
        <taxon>metagenomes</taxon>
        <taxon>ecological metagenomes</taxon>
    </lineage>
</organism>
<evidence type="ECO:0000313" key="1">
    <source>
        <dbReference type="EMBL" id="SVA45511.1"/>
    </source>
</evidence>
<protein>
    <recommendedName>
        <fullName evidence="2">TIGR01459 family HAD-type hydrolase</fullName>
    </recommendedName>
</protein>
<dbReference type="PANTHER" id="PTHR19288">
    <property type="entry name" value="4-NITROPHENYLPHOSPHATASE-RELATED"/>
    <property type="match status" value="1"/>
</dbReference>
<dbReference type="AlphaFoldDB" id="A0A381VZJ1"/>
<dbReference type="GO" id="GO:0005737">
    <property type="term" value="C:cytoplasm"/>
    <property type="evidence" value="ECO:0007669"/>
    <property type="project" value="TreeGrafter"/>
</dbReference>
<name>A0A381VZJ1_9ZZZZ</name>
<dbReference type="EMBL" id="UINC01010210">
    <property type="protein sequence ID" value="SVA45511.1"/>
    <property type="molecule type" value="Genomic_DNA"/>
</dbReference>
<dbReference type="InterPro" id="IPR006356">
    <property type="entry name" value="HAD-SF_hydro_IIA_hyp3"/>
</dbReference>
<dbReference type="InterPro" id="IPR036412">
    <property type="entry name" value="HAD-like_sf"/>
</dbReference>
<dbReference type="GO" id="GO:0016791">
    <property type="term" value="F:phosphatase activity"/>
    <property type="evidence" value="ECO:0007669"/>
    <property type="project" value="TreeGrafter"/>
</dbReference>
<dbReference type="InterPro" id="IPR023214">
    <property type="entry name" value="HAD_sf"/>
</dbReference>
<dbReference type="Gene3D" id="3.40.50.1000">
    <property type="entry name" value="HAD superfamily/HAD-like"/>
    <property type="match status" value="2"/>
</dbReference>
<dbReference type="SUPFAM" id="SSF56784">
    <property type="entry name" value="HAD-like"/>
    <property type="match status" value="1"/>
</dbReference>
<dbReference type="NCBIfam" id="TIGR01459">
    <property type="entry name" value="HAD-SF-IIA-hyp4"/>
    <property type="match status" value="1"/>
</dbReference>
<gene>
    <name evidence="1" type="ORF">METZ01_LOCUS98365</name>
</gene>
<dbReference type="Pfam" id="PF13242">
    <property type="entry name" value="Hydrolase_like"/>
    <property type="match status" value="1"/>
</dbReference>
<evidence type="ECO:0008006" key="2">
    <source>
        <dbReference type="Google" id="ProtNLM"/>
    </source>
</evidence>
<accession>A0A381VZJ1</accession>